<gene>
    <name evidence="2" type="ORF">CRU78_01115</name>
</gene>
<feature type="compositionally biased region" description="Polar residues" evidence="1">
    <location>
        <begin position="43"/>
        <end position="55"/>
    </location>
</feature>
<dbReference type="AlphaFoldDB" id="A0A6A7RPS1"/>
<evidence type="ECO:0000256" key="1">
    <source>
        <dbReference type="SAM" id="MobiDB-lite"/>
    </source>
</evidence>
<reference evidence="2 3" key="1">
    <citation type="submission" date="2017-09" db="EMBL/GenBank/DDBJ databases">
        <title>Metagenomic Analysis Reveals Denitrifying Candidatus Accumulibacter and Flanking Population as a Source of N2O.</title>
        <authorList>
            <person name="Gao H."/>
            <person name="Mao Y."/>
            <person name="Zhao X."/>
            <person name="Liu W.-T."/>
            <person name="Zhang T."/>
            <person name="Wells G."/>
        </authorList>
    </citation>
    <scope>NUCLEOTIDE SEQUENCE [LARGE SCALE GENOMIC DNA]</scope>
    <source>
        <strain evidence="2">CANDO_2_IC</strain>
    </source>
</reference>
<dbReference type="Proteomes" id="UP000342300">
    <property type="component" value="Unassembled WGS sequence"/>
</dbReference>
<name>A0A6A7RPS1_9PROT</name>
<comment type="caution">
    <text evidence="2">The sequence shown here is derived from an EMBL/GenBank/DDBJ whole genome shotgun (WGS) entry which is preliminary data.</text>
</comment>
<accession>A0A6A7RPS1</accession>
<organism evidence="2 3">
    <name type="scientific">Candidatus Accumulibacter phosphatis</name>
    <dbReference type="NCBI Taxonomy" id="327160"/>
    <lineage>
        <taxon>Bacteria</taxon>
        <taxon>Pseudomonadati</taxon>
        <taxon>Pseudomonadota</taxon>
        <taxon>Betaproteobacteria</taxon>
        <taxon>Candidatus Accumulibacter</taxon>
    </lineage>
</organism>
<sequence>MAAGLQDQWRLHGDIRSAFKPCLPLPSSVASGLDAIEQALDAHSTQTPGTASLRNRSGEASALGG</sequence>
<evidence type="ECO:0000313" key="2">
    <source>
        <dbReference type="EMBL" id="MQM29210.1"/>
    </source>
</evidence>
<feature type="region of interest" description="Disordered" evidence="1">
    <location>
        <begin position="43"/>
        <end position="65"/>
    </location>
</feature>
<protein>
    <submittedName>
        <fullName evidence="2">Uncharacterized protein</fullName>
    </submittedName>
</protein>
<evidence type="ECO:0000313" key="3">
    <source>
        <dbReference type="Proteomes" id="UP000342300"/>
    </source>
</evidence>
<dbReference type="EMBL" id="PDHS01000022">
    <property type="protein sequence ID" value="MQM29210.1"/>
    <property type="molecule type" value="Genomic_DNA"/>
</dbReference>
<proteinExistence type="predicted"/>